<evidence type="ECO:0000256" key="4">
    <source>
        <dbReference type="SAM" id="Phobius"/>
    </source>
</evidence>
<feature type="transmembrane region" description="Helical" evidence="4">
    <location>
        <begin position="55"/>
        <end position="79"/>
    </location>
</feature>
<feature type="domain" description="PNPLA" evidence="5">
    <location>
        <begin position="381"/>
        <end position="588"/>
    </location>
</feature>
<dbReference type="PROSITE" id="PS51635">
    <property type="entry name" value="PNPLA"/>
    <property type="match status" value="1"/>
</dbReference>
<keyword evidence="1" id="KW-0442">Lipid degradation</keyword>
<dbReference type="InterPro" id="IPR050301">
    <property type="entry name" value="NTE"/>
</dbReference>
<sequence>MEILIQVPPWVVSYWDYTVERLQFMSLKTNEYSRSIYVVCFQNQRNFVAIALSMFLFWPFYAYCFVAVTTASTWIFWLFASVLMGLVQMCYVSYQFCMIAVDIFVLTLLKTYQVIMRSRTAQFIFFFSKKIRNSRIKLSRRREWREQCEAAKDYDSFLRIPVLENAAILSDTEPIETRTEESQKKSAMRKSRSYATMETLKEHTNEDQSHQFTEEDSPGRLKRRSSLSKLKSFRDEQELQQDQRYLAVARDLGPSTADLLLSTTERLAEERIELEKGRDSGLEFLLSGVVKRNHLTLEDFLVSNARSVAVSGQYQFSATTRKAIAAYYTEVRKGLEALGNDSTIVFNSTLKPTASSTLLSEVQNRIKLLRKMKQNMGRTALMLSGGGAQAMYHLGTIRALIQSDLYNNIKVISGTSGGSIAAACCAMFSPKEILDDICVSTVSTDYRRNGEMKRKNIRWFPPMADMVSYWLKKRLLVDSKYFFTTCEFYWGTTTFAEAFERTGKHVCITVSASRANSGSAQRLLLNHISTPHVTLASAVAASCALPGVMKPRKLQTKNSMGEIEDFEVDGVEWIDGSVQADLPFQRIATLFNVSNFVVCQTNFHVLPFLNKEHHPDAKSNYWKMFQTIEWDIRNRALKLSRLGLFPKLFGQDISKVFKQKYHGNLTLVPRFTAMQTFGLAVLVNPTVTDMENYLKFGQIAAWPYLCVIRDMISLERALDEALDSLRGRLRELRPDTDLSNDLDDDEVDSIASSIMNALNAPHRFARTVRFDTSSREIDVLKKKLSLIQQENQTLKDEIIRLKSLIGHSDMVSEEKKDDDTKNNSAQIRSEGGVLKFIRGSLSLS</sequence>
<comment type="caution">
    <text evidence="6">The sequence shown here is derived from an EMBL/GenBank/DDBJ whole genome shotgun (WGS) entry which is preliminary data.</text>
</comment>
<evidence type="ECO:0000313" key="7">
    <source>
        <dbReference type="Proteomes" id="UP000693970"/>
    </source>
</evidence>
<dbReference type="PANTHER" id="PTHR14226">
    <property type="entry name" value="NEUROPATHY TARGET ESTERASE/SWISS CHEESE D.MELANOGASTER"/>
    <property type="match status" value="1"/>
</dbReference>
<keyword evidence="4" id="KW-0472">Membrane</keyword>
<organism evidence="6 7">
    <name type="scientific">Nitzschia inconspicua</name>
    <dbReference type="NCBI Taxonomy" id="303405"/>
    <lineage>
        <taxon>Eukaryota</taxon>
        <taxon>Sar</taxon>
        <taxon>Stramenopiles</taxon>
        <taxon>Ochrophyta</taxon>
        <taxon>Bacillariophyta</taxon>
        <taxon>Bacillariophyceae</taxon>
        <taxon>Bacillariophycidae</taxon>
        <taxon>Bacillariales</taxon>
        <taxon>Bacillariaceae</taxon>
        <taxon>Nitzschia</taxon>
    </lineage>
</organism>
<keyword evidence="1" id="KW-0378">Hydrolase</keyword>
<dbReference type="GO" id="GO:0052689">
    <property type="term" value="F:carboxylic ester hydrolase activity"/>
    <property type="evidence" value="ECO:0007669"/>
    <property type="project" value="UniProtKB-ARBA"/>
</dbReference>
<keyword evidence="7" id="KW-1185">Reference proteome</keyword>
<keyword evidence="4" id="KW-0812">Transmembrane</keyword>
<feature type="active site" description="Nucleophile" evidence="1">
    <location>
        <position position="416"/>
    </location>
</feature>
<dbReference type="Proteomes" id="UP000693970">
    <property type="component" value="Unassembled WGS sequence"/>
</dbReference>
<dbReference type="PANTHER" id="PTHR14226:SF10">
    <property type="entry name" value="TRIACYLGLYCEROL LIPASE 4-RELATED"/>
    <property type="match status" value="1"/>
</dbReference>
<evidence type="ECO:0000256" key="3">
    <source>
        <dbReference type="SAM" id="MobiDB-lite"/>
    </source>
</evidence>
<dbReference type="GO" id="GO:0016298">
    <property type="term" value="F:lipase activity"/>
    <property type="evidence" value="ECO:0007669"/>
    <property type="project" value="UniProtKB-ARBA"/>
</dbReference>
<evidence type="ECO:0000256" key="1">
    <source>
        <dbReference type="PROSITE-ProRule" id="PRU01161"/>
    </source>
</evidence>
<feature type="short sequence motif" description="GXSXG" evidence="1">
    <location>
        <begin position="414"/>
        <end position="418"/>
    </location>
</feature>
<dbReference type="InterPro" id="IPR002641">
    <property type="entry name" value="PNPLA_dom"/>
</dbReference>
<reference evidence="6" key="1">
    <citation type="journal article" date="2021" name="Sci. Rep.">
        <title>Diploid genomic architecture of Nitzschia inconspicua, an elite biomass production diatom.</title>
        <authorList>
            <person name="Oliver A."/>
            <person name="Podell S."/>
            <person name="Pinowska A."/>
            <person name="Traller J.C."/>
            <person name="Smith S.R."/>
            <person name="McClure R."/>
            <person name="Beliaev A."/>
            <person name="Bohutskyi P."/>
            <person name="Hill E.A."/>
            <person name="Rabines A."/>
            <person name="Zheng H."/>
            <person name="Allen L.Z."/>
            <person name="Kuo A."/>
            <person name="Grigoriev I.V."/>
            <person name="Allen A.E."/>
            <person name="Hazlebeck D."/>
            <person name="Allen E.E."/>
        </authorList>
    </citation>
    <scope>NUCLEOTIDE SEQUENCE</scope>
    <source>
        <strain evidence="6">Hildebrandi</strain>
    </source>
</reference>
<accession>A0A9K3Q343</accession>
<protein>
    <submittedName>
        <fullName evidence="6">Patatin-like phospholipase</fullName>
    </submittedName>
</protein>
<dbReference type="GO" id="GO:0016042">
    <property type="term" value="P:lipid catabolic process"/>
    <property type="evidence" value="ECO:0007669"/>
    <property type="project" value="UniProtKB-UniRule"/>
</dbReference>
<feature type="region of interest" description="Disordered" evidence="3">
    <location>
        <begin position="174"/>
        <end position="224"/>
    </location>
</feature>
<keyword evidence="4" id="KW-1133">Transmembrane helix</keyword>
<name>A0A9K3Q343_9STRA</name>
<proteinExistence type="predicted"/>
<reference evidence="6" key="2">
    <citation type="submission" date="2021-04" db="EMBL/GenBank/DDBJ databases">
        <authorList>
            <person name="Podell S."/>
        </authorList>
    </citation>
    <scope>NUCLEOTIDE SEQUENCE</scope>
    <source>
        <strain evidence="6">Hildebrandi</strain>
    </source>
</reference>
<feature type="compositionally biased region" description="Basic and acidic residues" evidence="3">
    <location>
        <begin position="175"/>
        <end position="184"/>
    </location>
</feature>
<dbReference type="Pfam" id="PF01734">
    <property type="entry name" value="Patatin"/>
    <property type="match status" value="1"/>
</dbReference>
<evidence type="ECO:0000259" key="5">
    <source>
        <dbReference type="PROSITE" id="PS51635"/>
    </source>
</evidence>
<dbReference type="AlphaFoldDB" id="A0A9K3Q343"/>
<feature type="coiled-coil region" evidence="2">
    <location>
        <begin position="777"/>
        <end position="804"/>
    </location>
</feature>
<keyword evidence="1" id="KW-0443">Lipid metabolism</keyword>
<evidence type="ECO:0000256" key="2">
    <source>
        <dbReference type="SAM" id="Coils"/>
    </source>
</evidence>
<gene>
    <name evidence="6" type="ORF">IV203_031996</name>
</gene>
<feature type="active site" description="Proton acceptor" evidence="1">
    <location>
        <position position="575"/>
    </location>
</feature>
<dbReference type="EMBL" id="JAGRRH010000006">
    <property type="protein sequence ID" value="KAG7369253.1"/>
    <property type="molecule type" value="Genomic_DNA"/>
</dbReference>
<evidence type="ECO:0000313" key="6">
    <source>
        <dbReference type="EMBL" id="KAG7369253.1"/>
    </source>
</evidence>
<comment type="caution">
    <text evidence="1">Lacks conserved residue(s) required for the propagation of feature annotation.</text>
</comment>
<keyword evidence="2" id="KW-0175">Coiled coil</keyword>
<dbReference type="OrthoDB" id="10049244at2759"/>
<feature type="compositionally biased region" description="Basic and acidic residues" evidence="3">
    <location>
        <begin position="199"/>
        <end position="219"/>
    </location>
</feature>